<feature type="region of interest" description="Disordered" evidence="2">
    <location>
        <begin position="1"/>
        <end position="119"/>
    </location>
</feature>
<organism evidence="3 4">
    <name type="scientific">Prorocentrum cordatum</name>
    <dbReference type="NCBI Taxonomy" id="2364126"/>
    <lineage>
        <taxon>Eukaryota</taxon>
        <taxon>Sar</taxon>
        <taxon>Alveolata</taxon>
        <taxon>Dinophyceae</taxon>
        <taxon>Prorocentrales</taxon>
        <taxon>Prorocentraceae</taxon>
        <taxon>Prorocentrum</taxon>
    </lineage>
</organism>
<accession>A0ABN9WVB3</accession>
<sequence>MAACDPEAEGGAEDETEDAVDGTAEAPRAGEGETLSSQEQLLQMLRRSRLCEESRRQQDRQHAFWDTQPVPSMSSEYSSEAGPIDELKKPDDVRDDPYPLPAQFEWCTSNVDSDQEMQE</sequence>
<dbReference type="Gene3D" id="3.40.630.170">
    <property type="match status" value="1"/>
</dbReference>
<comment type="caution">
    <text evidence="3">The sequence shown here is derived from an EMBL/GenBank/DDBJ whole genome shotgun (WGS) entry which is preliminary data.</text>
</comment>
<name>A0ABN9WVB3_9DINO</name>
<dbReference type="Proteomes" id="UP001189429">
    <property type="component" value="Unassembled WGS sequence"/>
</dbReference>
<evidence type="ECO:0000256" key="1">
    <source>
        <dbReference type="ARBA" id="ARBA00031242"/>
    </source>
</evidence>
<dbReference type="SUPFAM" id="SSF55729">
    <property type="entry name" value="Acyl-CoA N-acyltransferases (Nat)"/>
    <property type="match status" value="1"/>
</dbReference>
<feature type="compositionally biased region" description="Basic and acidic residues" evidence="2">
    <location>
        <begin position="49"/>
        <end position="63"/>
    </location>
</feature>
<feature type="compositionally biased region" description="Acidic residues" evidence="2">
    <location>
        <begin position="1"/>
        <end position="20"/>
    </location>
</feature>
<proteinExistence type="predicted"/>
<reference evidence="3" key="1">
    <citation type="submission" date="2023-10" db="EMBL/GenBank/DDBJ databases">
        <authorList>
            <person name="Chen Y."/>
            <person name="Shah S."/>
            <person name="Dougan E. K."/>
            <person name="Thang M."/>
            <person name="Chan C."/>
        </authorList>
    </citation>
    <scope>NUCLEOTIDE SEQUENCE [LARGE SCALE GENOMIC DNA]</scope>
</reference>
<dbReference type="PANTHER" id="PTHR11377">
    <property type="entry name" value="N-MYRISTOYL TRANSFERASE"/>
    <property type="match status" value="1"/>
</dbReference>
<dbReference type="InterPro" id="IPR000903">
    <property type="entry name" value="NMT"/>
</dbReference>
<evidence type="ECO:0000313" key="4">
    <source>
        <dbReference type="Proteomes" id="UP001189429"/>
    </source>
</evidence>
<gene>
    <name evidence="3" type="ORF">PCOR1329_LOCUS70065</name>
</gene>
<keyword evidence="4" id="KW-1185">Reference proteome</keyword>
<dbReference type="PANTHER" id="PTHR11377:SF5">
    <property type="entry name" value="GLYCYLPEPTIDE N-TETRADECANOYLTRANSFERASE"/>
    <property type="match status" value="1"/>
</dbReference>
<evidence type="ECO:0000256" key="2">
    <source>
        <dbReference type="SAM" id="MobiDB-lite"/>
    </source>
</evidence>
<evidence type="ECO:0000313" key="3">
    <source>
        <dbReference type="EMBL" id="CAK0889561.1"/>
    </source>
</evidence>
<feature type="compositionally biased region" description="Polar residues" evidence="2">
    <location>
        <begin position="69"/>
        <end position="78"/>
    </location>
</feature>
<dbReference type="EMBL" id="CAUYUJ010019235">
    <property type="protein sequence ID" value="CAK0889561.1"/>
    <property type="molecule type" value="Genomic_DNA"/>
</dbReference>
<feature type="compositionally biased region" description="Basic and acidic residues" evidence="2">
    <location>
        <begin position="85"/>
        <end position="97"/>
    </location>
</feature>
<feature type="non-terminal residue" evidence="3">
    <location>
        <position position="119"/>
    </location>
</feature>
<dbReference type="InterPro" id="IPR016181">
    <property type="entry name" value="Acyl_CoA_acyltransferase"/>
</dbReference>
<protein>
    <recommendedName>
        <fullName evidence="1">Myristoyl-CoA:protein N-myristoyltransferase</fullName>
    </recommendedName>
</protein>